<keyword evidence="3 4" id="KW-0687">Ribonucleoprotein</keyword>
<accession>A0A0W4ZLE4</accession>
<keyword evidence="2 4" id="KW-0689">Ribosomal protein</keyword>
<proteinExistence type="inferred from homology"/>
<comment type="caution">
    <text evidence="5">The sequence shown here is derived from an EMBL/GenBank/DDBJ whole genome shotgun (WGS) entry which is preliminary data.</text>
</comment>
<dbReference type="PRINTS" id="PR00064">
    <property type="entry name" value="RIBOSOMALL35"/>
</dbReference>
<dbReference type="Gene3D" id="4.10.410.60">
    <property type="match status" value="1"/>
</dbReference>
<dbReference type="InterPro" id="IPR021137">
    <property type="entry name" value="Ribosomal_bL35-like"/>
</dbReference>
<dbReference type="OrthoDB" id="162638at2759"/>
<dbReference type="AlphaFoldDB" id="A0A0W4ZLE4"/>
<dbReference type="GO" id="GO:1990904">
    <property type="term" value="C:ribonucleoprotein complex"/>
    <property type="evidence" value="ECO:0007669"/>
    <property type="project" value="UniProtKB-KW"/>
</dbReference>
<evidence type="ECO:0000256" key="3">
    <source>
        <dbReference type="ARBA" id="ARBA00023274"/>
    </source>
</evidence>
<evidence type="ECO:0000313" key="5">
    <source>
        <dbReference type="EMBL" id="KTW29198.1"/>
    </source>
</evidence>
<organism evidence="5 6">
    <name type="scientific">Pneumocystis carinii (strain B80)</name>
    <name type="common">Rat pneumocystis pneumonia agent</name>
    <name type="synonym">Pneumocystis carinii f. sp. carinii</name>
    <dbReference type="NCBI Taxonomy" id="1408658"/>
    <lineage>
        <taxon>Eukaryota</taxon>
        <taxon>Fungi</taxon>
        <taxon>Dikarya</taxon>
        <taxon>Ascomycota</taxon>
        <taxon>Taphrinomycotina</taxon>
        <taxon>Pneumocystomycetes</taxon>
        <taxon>Pneumocystaceae</taxon>
        <taxon>Pneumocystis</taxon>
    </lineage>
</organism>
<comment type="similarity">
    <text evidence="1 4">Belongs to the bacterial ribosomal protein bL35 family.</text>
</comment>
<dbReference type="Proteomes" id="UP000054454">
    <property type="component" value="Unassembled WGS sequence"/>
</dbReference>
<protein>
    <recommendedName>
        <fullName evidence="4">50S ribosomal protein L35</fullName>
    </recommendedName>
</protein>
<gene>
    <name evidence="5" type="ORF">T552_01154</name>
</gene>
<dbReference type="RefSeq" id="XP_018226391.1">
    <property type="nucleotide sequence ID" value="XM_018369745.1"/>
</dbReference>
<name>A0A0W4ZLE4_PNEC8</name>
<dbReference type="EMBL" id="LFVZ01000005">
    <property type="protein sequence ID" value="KTW29198.1"/>
    <property type="molecule type" value="Genomic_DNA"/>
</dbReference>
<evidence type="ECO:0000256" key="4">
    <source>
        <dbReference type="RuleBase" id="RU000568"/>
    </source>
</evidence>
<evidence type="ECO:0000313" key="6">
    <source>
        <dbReference type="Proteomes" id="UP000054454"/>
    </source>
</evidence>
<keyword evidence="6" id="KW-1185">Reference proteome</keyword>
<dbReference type="GO" id="GO:0006412">
    <property type="term" value="P:translation"/>
    <property type="evidence" value="ECO:0007669"/>
    <property type="project" value="InterPro"/>
</dbReference>
<dbReference type="Pfam" id="PF01632">
    <property type="entry name" value="Ribosomal_L35p"/>
    <property type="match status" value="1"/>
</dbReference>
<reference evidence="6" key="1">
    <citation type="journal article" date="2016" name="Nat. Commun.">
        <title>Genome analysis of three Pneumocystis species reveals adaptation mechanisms to life exclusively in mammalian hosts.</title>
        <authorList>
            <person name="Ma L."/>
            <person name="Chen Z."/>
            <person name="Huang D.W."/>
            <person name="Kutty G."/>
            <person name="Ishihara M."/>
            <person name="Wang H."/>
            <person name="Abouelleil A."/>
            <person name="Bishop L."/>
            <person name="Davey E."/>
            <person name="Deng R."/>
            <person name="Deng X."/>
            <person name="Fan L."/>
            <person name="Fantoni G."/>
            <person name="Fitzgerald M."/>
            <person name="Gogineni E."/>
            <person name="Goldberg J.M."/>
            <person name="Handley G."/>
            <person name="Hu X."/>
            <person name="Huber C."/>
            <person name="Jiao X."/>
            <person name="Jones K."/>
            <person name="Levin J.Z."/>
            <person name="Liu Y."/>
            <person name="Macdonald P."/>
            <person name="Melnikov A."/>
            <person name="Raley C."/>
            <person name="Sassi M."/>
            <person name="Sherman B.T."/>
            <person name="Song X."/>
            <person name="Sykes S."/>
            <person name="Tran B."/>
            <person name="Walsh L."/>
            <person name="Xia Y."/>
            <person name="Yang J."/>
            <person name="Young S."/>
            <person name="Zeng Q."/>
            <person name="Zheng X."/>
            <person name="Stephens R."/>
            <person name="Nusbaum C."/>
            <person name="Birren B.W."/>
            <person name="Azadi P."/>
            <person name="Lempicki R.A."/>
            <person name="Cuomo C.A."/>
            <person name="Kovacs J.A."/>
        </authorList>
    </citation>
    <scope>NUCLEOTIDE SEQUENCE [LARGE SCALE GENOMIC DNA]</scope>
    <source>
        <strain evidence="6">B80</strain>
    </source>
</reference>
<evidence type="ECO:0000256" key="2">
    <source>
        <dbReference type="ARBA" id="ARBA00022980"/>
    </source>
</evidence>
<dbReference type="InterPro" id="IPR001706">
    <property type="entry name" value="Ribosomal_bL35"/>
</dbReference>
<dbReference type="GeneID" id="28935947"/>
<evidence type="ECO:0000256" key="1">
    <source>
        <dbReference type="ARBA" id="ARBA00006598"/>
    </source>
</evidence>
<dbReference type="GO" id="GO:0005840">
    <property type="term" value="C:ribosome"/>
    <property type="evidence" value="ECO:0007669"/>
    <property type="project" value="UniProtKB-KW"/>
</dbReference>
<dbReference type="GO" id="GO:0003735">
    <property type="term" value="F:structural constituent of ribosome"/>
    <property type="evidence" value="ECO:0007669"/>
    <property type="project" value="InterPro"/>
</dbReference>
<dbReference type="VEuPathDB" id="FungiDB:T552_01154"/>
<dbReference type="SUPFAM" id="SSF143034">
    <property type="entry name" value="L35p-like"/>
    <property type="match status" value="1"/>
</dbReference>
<dbReference type="InterPro" id="IPR037229">
    <property type="entry name" value="Ribosomal_bL35_sf"/>
</dbReference>
<sequence>MVFLFKCSKINIHLNNLITPLSRVITNVYKSKIIVNNLKTHSGTKKRWKALSSGKFKRRKAGKSHLNSGIIMNIDFALGKATYADKGKSGAQTQHLKRLLPFG</sequence>